<dbReference type="AlphaFoldDB" id="A0A4C1VXC9"/>
<sequence length="67" mass="7871">MQKIMMSCPPTSSREKQQIERQTRMPCEPSKSRWSPLLMDTRKPRDVTSALSASWLKMRYLLEGRAE</sequence>
<feature type="region of interest" description="Disordered" evidence="1">
    <location>
        <begin position="1"/>
        <end position="38"/>
    </location>
</feature>
<name>A0A4C1VXC9_EUMVA</name>
<proteinExistence type="predicted"/>
<evidence type="ECO:0000256" key="1">
    <source>
        <dbReference type="SAM" id="MobiDB-lite"/>
    </source>
</evidence>
<dbReference type="Proteomes" id="UP000299102">
    <property type="component" value="Unassembled WGS sequence"/>
</dbReference>
<dbReference type="EMBL" id="BGZK01000419">
    <property type="protein sequence ID" value="GBP42487.1"/>
    <property type="molecule type" value="Genomic_DNA"/>
</dbReference>
<feature type="compositionally biased region" description="Basic and acidic residues" evidence="1">
    <location>
        <begin position="13"/>
        <end position="23"/>
    </location>
</feature>
<gene>
    <name evidence="2" type="ORF">EVAR_29290_1</name>
</gene>
<protein>
    <submittedName>
        <fullName evidence="2">Uncharacterized protein</fullName>
    </submittedName>
</protein>
<evidence type="ECO:0000313" key="2">
    <source>
        <dbReference type="EMBL" id="GBP42487.1"/>
    </source>
</evidence>
<comment type="caution">
    <text evidence="2">The sequence shown here is derived from an EMBL/GenBank/DDBJ whole genome shotgun (WGS) entry which is preliminary data.</text>
</comment>
<keyword evidence="3" id="KW-1185">Reference proteome</keyword>
<organism evidence="2 3">
    <name type="scientific">Eumeta variegata</name>
    <name type="common">Bagworm moth</name>
    <name type="synonym">Eumeta japonica</name>
    <dbReference type="NCBI Taxonomy" id="151549"/>
    <lineage>
        <taxon>Eukaryota</taxon>
        <taxon>Metazoa</taxon>
        <taxon>Ecdysozoa</taxon>
        <taxon>Arthropoda</taxon>
        <taxon>Hexapoda</taxon>
        <taxon>Insecta</taxon>
        <taxon>Pterygota</taxon>
        <taxon>Neoptera</taxon>
        <taxon>Endopterygota</taxon>
        <taxon>Lepidoptera</taxon>
        <taxon>Glossata</taxon>
        <taxon>Ditrysia</taxon>
        <taxon>Tineoidea</taxon>
        <taxon>Psychidae</taxon>
        <taxon>Oiketicinae</taxon>
        <taxon>Eumeta</taxon>
    </lineage>
</organism>
<accession>A0A4C1VXC9</accession>
<reference evidence="2 3" key="1">
    <citation type="journal article" date="2019" name="Commun. Biol.">
        <title>The bagworm genome reveals a unique fibroin gene that provides high tensile strength.</title>
        <authorList>
            <person name="Kono N."/>
            <person name="Nakamura H."/>
            <person name="Ohtoshi R."/>
            <person name="Tomita M."/>
            <person name="Numata K."/>
            <person name="Arakawa K."/>
        </authorList>
    </citation>
    <scope>NUCLEOTIDE SEQUENCE [LARGE SCALE GENOMIC DNA]</scope>
</reference>
<evidence type="ECO:0000313" key="3">
    <source>
        <dbReference type="Proteomes" id="UP000299102"/>
    </source>
</evidence>